<dbReference type="Pfam" id="PF00561">
    <property type="entry name" value="Abhydrolase_1"/>
    <property type="match status" value="1"/>
</dbReference>
<dbReference type="InterPro" id="IPR000073">
    <property type="entry name" value="AB_hydrolase_1"/>
</dbReference>
<evidence type="ECO:0000256" key="1">
    <source>
        <dbReference type="SAM" id="SignalP"/>
    </source>
</evidence>
<dbReference type="GO" id="GO:0016787">
    <property type="term" value="F:hydrolase activity"/>
    <property type="evidence" value="ECO:0007669"/>
    <property type="project" value="UniProtKB-KW"/>
</dbReference>
<sequence>MTATHRRDALKAMTVMGAAFAAPVAAEAAPKRRPSVQITAADGTHLLHQDWGEGRPVVFLAGWALPLEAWDLQRAALAARGLRCIAYDRRGHGRSDAPSGGYDYDTLADDLAAVLDQLDLRDVVLVGHSMAGGEIVRYFSRHGGARVSKVMFLAPMNPCPAKRPDNPDGFPAEAFEQFRQAYFLTDFPKWLDDNTAPFVTPQTSPGMIAWVKGLMLTTSLQAVVACNRTATEADLRAEIPSIKAPILILQGDKDASTPLEVSGRRYAALNPAARLVVYEGAPHGLMFTHTRRLNADIAAFAKV</sequence>
<comment type="caution">
    <text evidence="3">The sequence shown here is derived from an EMBL/GenBank/DDBJ whole genome shotgun (WGS) entry which is preliminary data.</text>
</comment>
<accession>A0ABW3SYZ3</accession>
<dbReference type="Gene3D" id="3.40.50.1820">
    <property type="entry name" value="alpha/beta hydrolase"/>
    <property type="match status" value="1"/>
</dbReference>
<dbReference type="SUPFAM" id="SSF53474">
    <property type="entry name" value="alpha/beta-Hydrolases"/>
    <property type="match status" value="1"/>
</dbReference>
<keyword evidence="4" id="KW-1185">Reference proteome</keyword>
<dbReference type="InterPro" id="IPR050471">
    <property type="entry name" value="AB_hydrolase"/>
</dbReference>
<dbReference type="PANTHER" id="PTHR43433:SF3">
    <property type="entry name" value="NON-HEME CHLOROPEROXIDASE"/>
    <property type="match status" value="1"/>
</dbReference>
<dbReference type="PANTHER" id="PTHR43433">
    <property type="entry name" value="HYDROLASE, ALPHA/BETA FOLD FAMILY PROTEIN"/>
    <property type="match status" value="1"/>
</dbReference>
<gene>
    <name evidence="3" type="ORF">ACFQ27_04355</name>
</gene>
<feature type="signal peptide" evidence="1">
    <location>
        <begin position="1"/>
        <end position="21"/>
    </location>
</feature>
<name>A0ABW3SYZ3_9CAUL</name>
<feature type="domain" description="AB hydrolase-1" evidence="2">
    <location>
        <begin position="56"/>
        <end position="289"/>
    </location>
</feature>
<dbReference type="PROSITE" id="PS51318">
    <property type="entry name" value="TAT"/>
    <property type="match status" value="1"/>
</dbReference>
<dbReference type="Proteomes" id="UP001597216">
    <property type="component" value="Unassembled WGS sequence"/>
</dbReference>
<keyword evidence="3" id="KW-0378">Hydrolase</keyword>
<dbReference type="InterPro" id="IPR029058">
    <property type="entry name" value="AB_hydrolase_fold"/>
</dbReference>
<evidence type="ECO:0000313" key="4">
    <source>
        <dbReference type="Proteomes" id="UP001597216"/>
    </source>
</evidence>
<organism evidence="3 4">
    <name type="scientific">Phenylobacterium conjunctum</name>
    <dbReference type="NCBI Taxonomy" id="1298959"/>
    <lineage>
        <taxon>Bacteria</taxon>
        <taxon>Pseudomonadati</taxon>
        <taxon>Pseudomonadota</taxon>
        <taxon>Alphaproteobacteria</taxon>
        <taxon>Caulobacterales</taxon>
        <taxon>Caulobacteraceae</taxon>
        <taxon>Phenylobacterium</taxon>
    </lineage>
</organism>
<protein>
    <submittedName>
        <fullName evidence="3">Alpha/beta fold hydrolase</fullName>
    </submittedName>
</protein>
<dbReference type="PRINTS" id="PR00111">
    <property type="entry name" value="ABHYDROLASE"/>
</dbReference>
<evidence type="ECO:0000313" key="3">
    <source>
        <dbReference type="EMBL" id="MFD1189801.1"/>
    </source>
</evidence>
<keyword evidence="1" id="KW-0732">Signal</keyword>
<evidence type="ECO:0000259" key="2">
    <source>
        <dbReference type="Pfam" id="PF00561"/>
    </source>
</evidence>
<proteinExistence type="predicted"/>
<dbReference type="RefSeq" id="WP_377352744.1">
    <property type="nucleotide sequence ID" value="NZ_JBHTLQ010000006.1"/>
</dbReference>
<reference evidence="4" key="1">
    <citation type="journal article" date="2019" name="Int. J. Syst. Evol. Microbiol.">
        <title>The Global Catalogue of Microorganisms (GCM) 10K type strain sequencing project: providing services to taxonomists for standard genome sequencing and annotation.</title>
        <authorList>
            <consortium name="The Broad Institute Genomics Platform"/>
            <consortium name="The Broad Institute Genome Sequencing Center for Infectious Disease"/>
            <person name="Wu L."/>
            <person name="Ma J."/>
        </authorList>
    </citation>
    <scope>NUCLEOTIDE SEQUENCE [LARGE SCALE GENOMIC DNA]</scope>
    <source>
        <strain evidence="4">CCUG 55074</strain>
    </source>
</reference>
<dbReference type="InterPro" id="IPR006311">
    <property type="entry name" value="TAT_signal"/>
</dbReference>
<dbReference type="EMBL" id="JBHTLQ010000006">
    <property type="protein sequence ID" value="MFD1189801.1"/>
    <property type="molecule type" value="Genomic_DNA"/>
</dbReference>
<feature type="chain" id="PRO_5047462437" evidence="1">
    <location>
        <begin position="22"/>
        <end position="303"/>
    </location>
</feature>